<dbReference type="RefSeq" id="WP_060593135.1">
    <property type="nucleotide sequence ID" value="NZ_CAACYE020000001.1"/>
</dbReference>
<dbReference type="Proteomes" id="UP000057820">
    <property type="component" value="Chromosome 1"/>
</dbReference>
<gene>
    <name evidence="2" type="ORF">ERS450000_03336</name>
</gene>
<name>A0A0H5NV38_NOCFR</name>
<organism evidence="2 3">
    <name type="scientific">Nocardia farcinica</name>
    <dbReference type="NCBI Taxonomy" id="37329"/>
    <lineage>
        <taxon>Bacteria</taxon>
        <taxon>Bacillati</taxon>
        <taxon>Actinomycetota</taxon>
        <taxon>Actinomycetes</taxon>
        <taxon>Mycobacteriales</taxon>
        <taxon>Nocardiaceae</taxon>
        <taxon>Nocardia</taxon>
    </lineage>
</organism>
<evidence type="ECO:0000313" key="2">
    <source>
        <dbReference type="EMBL" id="CRY79128.1"/>
    </source>
</evidence>
<dbReference type="EMBL" id="LN868938">
    <property type="protein sequence ID" value="CRY79128.1"/>
    <property type="molecule type" value="Genomic_DNA"/>
</dbReference>
<reference evidence="3" key="1">
    <citation type="submission" date="2015-03" db="EMBL/GenBank/DDBJ databases">
        <authorList>
            <consortium name="Pathogen Informatics"/>
        </authorList>
    </citation>
    <scope>NUCLEOTIDE SEQUENCE [LARGE SCALE GENOMIC DNA]</scope>
    <source>
        <strain evidence="3">NCTC11134</strain>
    </source>
</reference>
<accession>A0A0H5NV38</accession>
<evidence type="ECO:0000313" key="3">
    <source>
        <dbReference type="Proteomes" id="UP000057820"/>
    </source>
</evidence>
<dbReference type="KEGG" id="nfr:ERS450000_03336"/>
<feature type="domain" description="Potassium/proton antiporter subunit KhtT-like N-terminal" evidence="1">
    <location>
        <begin position="1"/>
        <end position="68"/>
    </location>
</feature>
<protein>
    <recommendedName>
        <fullName evidence="1">Potassium/proton antiporter subunit KhtT-like N-terminal domain-containing protein</fullName>
    </recommendedName>
</protein>
<sequence length="91" mass="10249">MDVDRVTVPGTGVLHHLRTRAGVRFALLTRGDDKQLLVYDQQWPDEPAQTITLAPDEADQLADLLHSAPLPDRVARLERRMSRLLAERDPA</sequence>
<evidence type="ECO:0000259" key="1">
    <source>
        <dbReference type="Pfam" id="PF25991"/>
    </source>
</evidence>
<dbReference type="InterPro" id="IPR058776">
    <property type="entry name" value="KhtT-like_N"/>
</dbReference>
<dbReference type="Pfam" id="PF25991">
    <property type="entry name" value="KhtT_N"/>
    <property type="match status" value="1"/>
</dbReference>
<dbReference type="AlphaFoldDB" id="A0A0H5NV38"/>
<proteinExistence type="predicted"/>